<feature type="transmembrane region" description="Helical" evidence="1">
    <location>
        <begin position="56"/>
        <end position="74"/>
    </location>
</feature>
<evidence type="ECO:0000313" key="3">
    <source>
        <dbReference type="Proteomes" id="UP000199026"/>
    </source>
</evidence>
<dbReference type="Proteomes" id="UP000199026">
    <property type="component" value="Unassembled WGS sequence"/>
</dbReference>
<dbReference type="RefSeq" id="WP_089888025.1">
    <property type="nucleotide sequence ID" value="NZ_CALLJM010000013.1"/>
</dbReference>
<keyword evidence="1" id="KW-1133">Transmembrane helix</keyword>
<dbReference type="STRING" id="576131.SAMN05444486_101808"/>
<dbReference type="OrthoDB" id="7595044at2"/>
<keyword evidence="3" id="KW-1185">Reference proteome</keyword>
<feature type="transmembrane region" description="Helical" evidence="1">
    <location>
        <begin position="124"/>
        <end position="145"/>
    </location>
</feature>
<protein>
    <recommendedName>
        <fullName evidence="4">O-Antigen ligase</fullName>
    </recommendedName>
</protein>
<dbReference type="GeneID" id="78123596"/>
<name>A0A1H3I1Z2_9RHOB</name>
<keyword evidence="1" id="KW-0812">Transmembrane</keyword>
<sequence>MPNALALLALASWPLVSLVLFRKLPVGRAVLWSLLSAYLFLPPPPALFDFPAVPPLTKDSIAALAAFGFCFFMYGKDLIYLPRSNIAKGLMVLFVITPLATVLTNDEPIFFGQVGLPGLRIVEAIALMVQQCMILMPFVMAYSFLRSEKDQRDILFAFVALGLVYSLLMLIEIRLSPQLNLWVWGYYQHSFDQLIRFGGFRPIVFLYHGLWVALFAMMMLGCAVALFRHSKGNAKVWYGGISVYFGFIMIACKSVASIAYAAVLLPMVLFMSRLWQFRLAAFLALLAVTYPIMKGLEWIPEKQILEKVTALDEDRAGSLKFRFDNERVLLDRAYLKPVFGWGSWGRNHILDPITGILLTVTDGRWIITIGVFGWVGYLAEFLLFSWPLFVLFARSFVLTKETHTSPYLGALALILGFNLFDLLPNATITPLTWMMGGALLGYIETHMPQVRSAKMKIKTVM</sequence>
<accession>A0A1H3I1Z2</accession>
<evidence type="ECO:0000313" key="2">
    <source>
        <dbReference type="EMBL" id="SDY21716.1"/>
    </source>
</evidence>
<feature type="transmembrane region" description="Helical" evidence="1">
    <location>
        <begin position="86"/>
        <end position="104"/>
    </location>
</feature>
<gene>
    <name evidence="2" type="ORF">SAMN05444486_101808</name>
</gene>
<feature type="transmembrane region" description="Helical" evidence="1">
    <location>
        <begin position="275"/>
        <end position="293"/>
    </location>
</feature>
<feature type="transmembrane region" description="Helical" evidence="1">
    <location>
        <begin position="205"/>
        <end position="227"/>
    </location>
</feature>
<dbReference type="AlphaFoldDB" id="A0A1H3I1Z2"/>
<feature type="transmembrane region" description="Helical" evidence="1">
    <location>
        <begin position="154"/>
        <end position="175"/>
    </location>
</feature>
<evidence type="ECO:0000256" key="1">
    <source>
        <dbReference type="SAM" id="Phobius"/>
    </source>
</evidence>
<reference evidence="2 3" key="1">
    <citation type="submission" date="2016-10" db="EMBL/GenBank/DDBJ databases">
        <authorList>
            <person name="de Groot N.N."/>
        </authorList>
    </citation>
    <scope>NUCLEOTIDE SEQUENCE [LARGE SCALE GENOMIC DNA]</scope>
    <source>
        <strain evidence="2 3">DSM 24677</strain>
    </source>
</reference>
<proteinExistence type="predicted"/>
<organism evidence="2 3">
    <name type="scientific">Lentibacter algarum</name>
    <dbReference type="NCBI Taxonomy" id="576131"/>
    <lineage>
        <taxon>Bacteria</taxon>
        <taxon>Pseudomonadati</taxon>
        <taxon>Pseudomonadota</taxon>
        <taxon>Alphaproteobacteria</taxon>
        <taxon>Rhodobacterales</taxon>
        <taxon>Roseobacteraceae</taxon>
        <taxon>Lentibacter</taxon>
    </lineage>
</organism>
<keyword evidence="1" id="KW-0472">Membrane</keyword>
<dbReference type="EMBL" id="FNPR01000001">
    <property type="protein sequence ID" value="SDY21716.1"/>
    <property type="molecule type" value="Genomic_DNA"/>
</dbReference>
<feature type="transmembrane region" description="Helical" evidence="1">
    <location>
        <begin position="236"/>
        <end position="263"/>
    </location>
</feature>
<evidence type="ECO:0008006" key="4">
    <source>
        <dbReference type="Google" id="ProtNLM"/>
    </source>
</evidence>
<feature type="transmembrane region" description="Helical" evidence="1">
    <location>
        <begin position="365"/>
        <end position="386"/>
    </location>
</feature>